<keyword evidence="5" id="KW-0210">Decarboxylase</keyword>
<dbReference type="GO" id="GO:0016831">
    <property type="term" value="F:carboxy-lyase activity"/>
    <property type="evidence" value="ECO:0007669"/>
    <property type="project" value="UniProtKB-KW"/>
</dbReference>
<keyword evidence="4 10" id="KW-0812">Transmembrane</keyword>
<dbReference type="Pfam" id="PF00282">
    <property type="entry name" value="Pyridoxal_deC"/>
    <property type="match status" value="1"/>
</dbReference>
<dbReference type="PRINTS" id="PR00800">
    <property type="entry name" value="YHDCRBOXLASE"/>
</dbReference>
<dbReference type="Proteomes" id="UP001428341">
    <property type="component" value="Unassembled WGS sequence"/>
</dbReference>
<keyword evidence="7 10" id="KW-0472">Membrane</keyword>
<dbReference type="GO" id="GO:0016020">
    <property type="term" value="C:membrane"/>
    <property type="evidence" value="ECO:0007669"/>
    <property type="project" value="UniProtKB-SubCell"/>
</dbReference>
<dbReference type="PANTHER" id="PTHR11999:SF96">
    <property type="entry name" value="TYROSINE DECARBOXYLASE"/>
    <property type="match status" value="1"/>
</dbReference>
<evidence type="ECO:0008006" key="13">
    <source>
        <dbReference type="Google" id="ProtNLM"/>
    </source>
</evidence>
<proteinExistence type="inferred from homology"/>
<dbReference type="InterPro" id="IPR023395">
    <property type="entry name" value="MCP_dom_sf"/>
</dbReference>
<organism evidence="11 12">
    <name type="scientific">Citrus x changshan-huyou</name>
    <dbReference type="NCBI Taxonomy" id="2935761"/>
    <lineage>
        <taxon>Eukaryota</taxon>
        <taxon>Viridiplantae</taxon>
        <taxon>Streptophyta</taxon>
        <taxon>Embryophyta</taxon>
        <taxon>Tracheophyta</taxon>
        <taxon>Spermatophyta</taxon>
        <taxon>Magnoliopsida</taxon>
        <taxon>eudicotyledons</taxon>
        <taxon>Gunneridae</taxon>
        <taxon>Pentapetalae</taxon>
        <taxon>rosids</taxon>
        <taxon>malvids</taxon>
        <taxon>Sapindales</taxon>
        <taxon>Rutaceae</taxon>
        <taxon>Aurantioideae</taxon>
        <taxon>Citrus</taxon>
    </lineage>
</organism>
<dbReference type="InterPro" id="IPR002129">
    <property type="entry name" value="PyrdxlP-dep_de-COase"/>
</dbReference>
<keyword evidence="8" id="KW-0456">Lyase</keyword>
<dbReference type="EMBL" id="JBCGBO010000003">
    <property type="protein sequence ID" value="KAK9216489.1"/>
    <property type="molecule type" value="Genomic_DNA"/>
</dbReference>
<dbReference type="GO" id="GO:0030170">
    <property type="term" value="F:pyridoxal phosphate binding"/>
    <property type="evidence" value="ECO:0007669"/>
    <property type="project" value="InterPro"/>
</dbReference>
<dbReference type="PANTHER" id="PTHR11999">
    <property type="entry name" value="GROUP II PYRIDOXAL-5-PHOSPHATE DECARBOXYLASE"/>
    <property type="match status" value="1"/>
</dbReference>
<comment type="similarity">
    <text evidence="3">Belongs to the group II decarboxylase family.</text>
</comment>
<dbReference type="CDD" id="cd06450">
    <property type="entry name" value="DOPA_deC_like"/>
    <property type="match status" value="1"/>
</dbReference>
<dbReference type="Gene3D" id="3.40.640.10">
    <property type="entry name" value="Type I PLP-dependent aspartate aminotransferase-like (Major domain)"/>
    <property type="match status" value="1"/>
</dbReference>
<dbReference type="SUPFAM" id="SSF103506">
    <property type="entry name" value="Mitochondrial carrier"/>
    <property type="match status" value="1"/>
</dbReference>
<feature type="repeat" description="Solcar" evidence="10">
    <location>
        <begin position="705"/>
        <end position="792"/>
    </location>
</feature>
<dbReference type="GO" id="GO:0005737">
    <property type="term" value="C:cytoplasm"/>
    <property type="evidence" value="ECO:0007669"/>
    <property type="project" value="TreeGrafter"/>
</dbReference>
<feature type="modified residue" description="N6-(pyridoxal phosphate)lysine" evidence="9">
    <location>
        <position position="317"/>
    </location>
</feature>
<evidence type="ECO:0000256" key="6">
    <source>
        <dbReference type="ARBA" id="ARBA00022898"/>
    </source>
</evidence>
<protein>
    <recommendedName>
        <fullName evidence="13">Tyrosine decarboxylase</fullName>
    </recommendedName>
</protein>
<dbReference type="SUPFAM" id="SSF53383">
    <property type="entry name" value="PLP-dependent transferases"/>
    <property type="match status" value="1"/>
</dbReference>
<dbReference type="InterPro" id="IPR015424">
    <property type="entry name" value="PyrdxlP-dep_Trfase"/>
</dbReference>
<evidence type="ECO:0000256" key="8">
    <source>
        <dbReference type="ARBA" id="ARBA00023239"/>
    </source>
</evidence>
<name>A0AAP0MQC3_9ROSI</name>
<evidence type="ECO:0000256" key="9">
    <source>
        <dbReference type="PIRSR" id="PIRSR602129-50"/>
    </source>
</evidence>
<sequence>MGSLTSDQLDGNSGLVINPLDPEEFRRQAHMVIDFIADYYKNVDKYPVRSQVEPGYLRKRLPECAPYNPESMETILQDVQEHIVPGVTHWQSPNYFAYFPSSGSIAGFLGEMLSSGFNVVGFNWISSPAATELENIVMDWFGQMLKLPKSFLFSGNGGGVIQGTTCEAILCTLTAARDRVLNKIGRENISKLVVYGSDQTHCALQKAAQIVGIDLKNFRAIKTTKSSSYGLSPDSLLTQINLDVEAGLVPLFLCATIGTTAITAVDPLKPLCDVAKQFGIWVHVDAAYAGSACICPEFRHFIDGVEGADSFSLNAHKWFFTTLDCCCLWVKDPSALVSSLSTNPEYLKNKATESKQVVDYKDWQITLSRRFRSLKLWLVIRNYGVANLRHFLRSHVNMAKLFERLVASDKRFEIVFPRQFSVVCFRVSPSAVMDKLKPKYENCHSQQLVTEEEAINEFNRELLESINASGKAYMTHAVCGGIYAMRFAVGATLTEERHVMVAWTMSLTKALIVQLHLIVQRSMPARSFTGKPAGIMMLQRIGTSIHHGSSSGTLYNQVPTELRSIDLSFHFRGLSLLTSSALLPSISTNNFVSCSLNQFQVFRAEQFDGEHQEECKLKISFFNWSHLSTPANLHAAAETEDEVESRLLLDVVNRQGAPVLELLSGEDQPLLVRWNPFLVLDLSLDIVDHVGALHLESDGFTAAAAAAVSSAIGGLSAAMAAQLVWTPVDVVTQRLMVANGADARYVNGVDMFRKIVRNDGVRGLYKGFGISILTNAPSNAVWWASYSVAQRLVWGGVGCFLRRKYGDREGDIMMIRPDSKTVMAFQGVSAAMAGGLSALITMPLDTIKTRLQVLDGDENGKRGPTVGQTVRSLVKEGGWMACYRGLGPRWASMSISATTMITYEFLKRTSAKNPEPPTLFFHSLPIRYNQAFTMVGLQEFFYDHVPTEIRSLGLSLYLSTLGVGSILSSFIISAVEKATGGDGRDSWFANTLNKGHLDIF</sequence>
<dbReference type="FunFam" id="1.20.1340.10:FF:000001">
    <property type="entry name" value="Histidine decarboxylase"/>
    <property type="match status" value="1"/>
</dbReference>
<evidence type="ECO:0000256" key="7">
    <source>
        <dbReference type="ARBA" id="ARBA00023136"/>
    </source>
</evidence>
<accession>A0AAP0MQC3</accession>
<evidence type="ECO:0000256" key="3">
    <source>
        <dbReference type="ARBA" id="ARBA00009533"/>
    </source>
</evidence>
<dbReference type="PROSITE" id="PS50920">
    <property type="entry name" value="SOLCAR"/>
    <property type="match status" value="2"/>
</dbReference>
<dbReference type="PROSITE" id="PS00392">
    <property type="entry name" value="DDC_GAD_HDC_YDC"/>
    <property type="match status" value="1"/>
</dbReference>
<dbReference type="InterPro" id="IPR010977">
    <property type="entry name" value="Aromatic_deC"/>
</dbReference>
<comment type="caution">
    <text evidence="11">The sequence shown here is derived from an EMBL/GenBank/DDBJ whole genome shotgun (WGS) entry which is preliminary data.</text>
</comment>
<comment type="subcellular location">
    <subcellularLocation>
        <location evidence="2">Membrane</location>
        <topology evidence="2">Multi-pass membrane protein</topology>
    </subcellularLocation>
</comment>
<evidence type="ECO:0000313" key="12">
    <source>
        <dbReference type="Proteomes" id="UP001428341"/>
    </source>
</evidence>
<reference evidence="11 12" key="1">
    <citation type="submission" date="2024-05" db="EMBL/GenBank/DDBJ databases">
        <title>Haplotype-resolved chromosome-level genome assembly of Huyou (Citrus changshanensis).</title>
        <authorList>
            <person name="Miao C."/>
            <person name="Chen W."/>
            <person name="Wu Y."/>
            <person name="Wang L."/>
            <person name="Zhao S."/>
            <person name="Grierson D."/>
            <person name="Xu C."/>
            <person name="Chen K."/>
        </authorList>
    </citation>
    <scope>NUCLEOTIDE SEQUENCE [LARGE SCALE GENOMIC DNA]</scope>
    <source>
        <strain evidence="11">01-14</strain>
        <tissue evidence="11">Leaf</tissue>
    </source>
</reference>
<dbReference type="InterPro" id="IPR015422">
    <property type="entry name" value="PyrdxlP-dep_Trfase_small"/>
</dbReference>
<dbReference type="Gene3D" id="3.90.1150.10">
    <property type="entry name" value="Aspartate Aminotransferase, domain 1"/>
    <property type="match status" value="1"/>
</dbReference>
<feature type="repeat" description="Solcar" evidence="10">
    <location>
        <begin position="821"/>
        <end position="909"/>
    </location>
</feature>
<comment type="cofactor">
    <cofactor evidence="1 9">
        <name>pyridoxal 5'-phosphate</name>
        <dbReference type="ChEBI" id="CHEBI:597326"/>
    </cofactor>
</comment>
<evidence type="ECO:0000256" key="4">
    <source>
        <dbReference type="ARBA" id="ARBA00022692"/>
    </source>
</evidence>
<keyword evidence="12" id="KW-1185">Reference proteome</keyword>
<dbReference type="InterPro" id="IPR021115">
    <property type="entry name" value="Pyridoxal-P_BS"/>
</dbReference>
<evidence type="ECO:0000256" key="10">
    <source>
        <dbReference type="PROSITE-ProRule" id="PRU00282"/>
    </source>
</evidence>
<dbReference type="Pfam" id="PF00153">
    <property type="entry name" value="Mito_carr"/>
    <property type="match status" value="2"/>
</dbReference>
<evidence type="ECO:0000256" key="5">
    <source>
        <dbReference type="ARBA" id="ARBA00022793"/>
    </source>
</evidence>
<dbReference type="FunFam" id="3.40.640.10:FF:000025">
    <property type="entry name" value="Histidine decarboxylase"/>
    <property type="match status" value="1"/>
</dbReference>
<dbReference type="GO" id="GO:0019752">
    <property type="term" value="P:carboxylic acid metabolic process"/>
    <property type="evidence" value="ECO:0007669"/>
    <property type="project" value="InterPro"/>
</dbReference>
<dbReference type="GO" id="GO:0006520">
    <property type="term" value="P:amino acid metabolic process"/>
    <property type="evidence" value="ECO:0007669"/>
    <property type="project" value="InterPro"/>
</dbReference>
<evidence type="ECO:0000313" key="11">
    <source>
        <dbReference type="EMBL" id="KAK9216489.1"/>
    </source>
</evidence>
<gene>
    <name evidence="11" type="ORF">WN944_008498</name>
</gene>
<evidence type="ECO:0000256" key="2">
    <source>
        <dbReference type="ARBA" id="ARBA00004141"/>
    </source>
</evidence>
<keyword evidence="6 9" id="KW-0663">Pyridoxal phosphate</keyword>
<dbReference type="Gene3D" id="1.50.40.10">
    <property type="entry name" value="Mitochondrial carrier domain"/>
    <property type="match status" value="1"/>
</dbReference>
<evidence type="ECO:0000256" key="1">
    <source>
        <dbReference type="ARBA" id="ARBA00001933"/>
    </source>
</evidence>
<dbReference type="InterPro" id="IPR015421">
    <property type="entry name" value="PyrdxlP-dep_Trfase_major"/>
</dbReference>
<dbReference type="Gene3D" id="1.20.1340.10">
    <property type="entry name" value="dopa decarboxylase, N-terminal domain"/>
    <property type="match status" value="1"/>
</dbReference>
<dbReference type="InterPro" id="IPR018108">
    <property type="entry name" value="MCP_transmembrane"/>
</dbReference>
<dbReference type="AlphaFoldDB" id="A0AAP0MQC3"/>